<proteinExistence type="predicted"/>
<reference evidence="2 3" key="1">
    <citation type="journal article" date="2007" name="Nature">
        <title>Evolution of genes and genomes on the Drosophila phylogeny.</title>
        <authorList>
            <consortium name="Drosophila 12 Genomes Consortium"/>
            <person name="Clark A.G."/>
            <person name="Eisen M.B."/>
            <person name="Smith D.R."/>
            <person name="Bergman C.M."/>
            <person name="Oliver B."/>
            <person name="Markow T.A."/>
            <person name="Kaufman T.C."/>
            <person name="Kellis M."/>
            <person name="Gelbart W."/>
            <person name="Iyer V.N."/>
            <person name="Pollard D.A."/>
            <person name="Sackton T.B."/>
            <person name="Larracuente A.M."/>
            <person name="Singh N.D."/>
            <person name="Abad J.P."/>
            <person name="Abt D.N."/>
            <person name="Adryan B."/>
            <person name="Aguade M."/>
            <person name="Akashi H."/>
            <person name="Anderson W.W."/>
            <person name="Aquadro C.F."/>
            <person name="Ardell D.H."/>
            <person name="Arguello R."/>
            <person name="Artieri C.G."/>
            <person name="Barbash D.A."/>
            <person name="Barker D."/>
            <person name="Barsanti P."/>
            <person name="Batterham P."/>
            <person name="Batzoglou S."/>
            <person name="Begun D."/>
            <person name="Bhutkar A."/>
            <person name="Blanco E."/>
            <person name="Bosak S.A."/>
            <person name="Bradley R.K."/>
            <person name="Brand A.D."/>
            <person name="Brent M.R."/>
            <person name="Brooks A.N."/>
            <person name="Brown R.H."/>
            <person name="Butlin R.K."/>
            <person name="Caggese C."/>
            <person name="Calvi B.R."/>
            <person name="Bernardo de Carvalho A."/>
            <person name="Caspi A."/>
            <person name="Castrezana S."/>
            <person name="Celniker S.E."/>
            <person name="Chang J.L."/>
            <person name="Chapple C."/>
            <person name="Chatterji S."/>
            <person name="Chinwalla A."/>
            <person name="Civetta A."/>
            <person name="Clifton S.W."/>
            <person name="Comeron J.M."/>
            <person name="Costello J.C."/>
            <person name="Coyne J.A."/>
            <person name="Daub J."/>
            <person name="David R.G."/>
            <person name="Delcher A.L."/>
            <person name="Delehaunty K."/>
            <person name="Do C.B."/>
            <person name="Ebling H."/>
            <person name="Edwards K."/>
            <person name="Eickbush T."/>
            <person name="Evans J.D."/>
            <person name="Filipski A."/>
            <person name="Findeiss S."/>
            <person name="Freyhult E."/>
            <person name="Fulton L."/>
            <person name="Fulton R."/>
            <person name="Garcia A.C."/>
            <person name="Gardiner A."/>
            <person name="Garfield D.A."/>
            <person name="Garvin B.E."/>
            <person name="Gibson G."/>
            <person name="Gilbert D."/>
            <person name="Gnerre S."/>
            <person name="Godfrey J."/>
            <person name="Good R."/>
            <person name="Gotea V."/>
            <person name="Gravely B."/>
            <person name="Greenberg A.J."/>
            <person name="Griffiths-Jones S."/>
            <person name="Gross S."/>
            <person name="Guigo R."/>
            <person name="Gustafson E.A."/>
            <person name="Haerty W."/>
            <person name="Hahn M.W."/>
            <person name="Halligan D.L."/>
            <person name="Halpern A.L."/>
            <person name="Halter G.M."/>
            <person name="Han M.V."/>
            <person name="Heger A."/>
            <person name="Hillier L."/>
            <person name="Hinrichs A.S."/>
            <person name="Holmes I."/>
            <person name="Hoskins R.A."/>
            <person name="Hubisz M.J."/>
            <person name="Hultmark D."/>
            <person name="Huntley M.A."/>
            <person name="Jaffe D.B."/>
            <person name="Jagadeeshan S."/>
            <person name="Jeck W.R."/>
            <person name="Johnson J."/>
            <person name="Jones C.D."/>
            <person name="Jordan W.C."/>
            <person name="Karpen G.H."/>
            <person name="Kataoka E."/>
            <person name="Keightley P.D."/>
            <person name="Kheradpour P."/>
            <person name="Kirkness E.F."/>
            <person name="Koerich L.B."/>
            <person name="Kristiansen K."/>
            <person name="Kudrna D."/>
            <person name="Kulathinal R.J."/>
            <person name="Kumar S."/>
            <person name="Kwok R."/>
            <person name="Lander E."/>
            <person name="Langley C.H."/>
            <person name="Lapoint R."/>
            <person name="Lazzaro B.P."/>
            <person name="Lee S.J."/>
            <person name="Levesque L."/>
            <person name="Li R."/>
            <person name="Lin C.F."/>
            <person name="Lin M.F."/>
            <person name="Lindblad-Toh K."/>
            <person name="Llopart A."/>
            <person name="Long M."/>
            <person name="Low L."/>
            <person name="Lozovsky E."/>
            <person name="Lu J."/>
            <person name="Luo M."/>
            <person name="Machado C.A."/>
            <person name="Makalowski W."/>
            <person name="Marzo M."/>
            <person name="Matsuda M."/>
            <person name="Matzkin L."/>
            <person name="McAllister B."/>
            <person name="McBride C.S."/>
            <person name="McKernan B."/>
            <person name="McKernan K."/>
            <person name="Mendez-Lago M."/>
            <person name="Minx P."/>
            <person name="Mollenhauer M.U."/>
            <person name="Montooth K."/>
            <person name="Mount S.M."/>
            <person name="Mu X."/>
            <person name="Myers E."/>
            <person name="Negre B."/>
            <person name="Newfeld S."/>
            <person name="Nielsen R."/>
            <person name="Noor M.A."/>
            <person name="O'Grady P."/>
            <person name="Pachter L."/>
            <person name="Papaceit M."/>
            <person name="Parisi M.J."/>
            <person name="Parisi M."/>
            <person name="Parts L."/>
            <person name="Pedersen J.S."/>
            <person name="Pesole G."/>
            <person name="Phillippy A.M."/>
            <person name="Ponting C.P."/>
            <person name="Pop M."/>
            <person name="Porcelli D."/>
            <person name="Powell J.R."/>
            <person name="Prohaska S."/>
            <person name="Pruitt K."/>
            <person name="Puig M."/>
            <person name="Quesneville H."/>
            <person name="Ram K.R."/>
            <person name="Rand D."/>
            <person name="Rasmussen M.D."/>
            <person name="Reed L.K."/>
            <person name="Reenan R."/>
            <person name="Reily A."/>
            <person name="Remington K.A."/>
            <person name="Rieger T.T."/>
            <person name="Ritchie M.G."/>
            <person name="Robin C."/>
            <person name="Rogers Y.H."/>
            <person name="Rohde C."/>
            <person name="Rozas J."/>
            <person name="Rubenfield M.J."/>
            <person name="Ruiz A."/>
            <person name="Russo S."/>
            <person name="Salzberg S.L."/>
            <person name="Sanchez-Gracia A."/>
            <person name="Saranga D.J."/>
            <person name="Sato H."/>
            <person name="Schaeffer S.W."/>
            <person name="Schatz M.C."/>
            <person name="Schlenke T."/>
            <person name="Schwartz R."/>
            <person name="Segarra C."/>
            <person name="Singh R.S."/>
            <person name="Sirot L."/>
            <person name="Sirota M."/>
            <person name="Sisneros N.B."/>
            <person name="Smith C.D."/>
            <person name="Smith T.F."/>
            <person name="Spieth J."/>
            <person name="Stage D.E."/>
            <person name="Stark A."/>
            <person name="Stephan W."/>
            <person name="Strausberg R.L."/>
            <person name="Strempel S."/>
            <person name="Sturgill D."/>
            <person name="Sutton G."/>
            <person name="Sutton G.G."/>
            <person name="Tao W."/>
            <person name="Teichmann S."/>
            <person name="Tobari Y.N."/>
            <person name="Tomimura Y."/>
            <person name="Tsolas J.M."/>
            <person name="Valente V.L."/>
            <person name="Venter E."/>
            <person name="Venter J.C."/>
            <person name="Vicario S."/>
            <person name="Vieira F.G."/>
            <person name="Vilella A.J."/>
            <person name="Villasante A."/>
            <person name="Walenz B."/>
            <person name="Wang J."/>
            <person name="Wasserman M."/>
            <person name="Watts T."/>
            <person name="Wilson D."/>
            <person name="Wilson R.K."/>
            <person name="Wing R.A."/>
            <person name="Wolfner M.F."/>
            <person name="Wong A."/>
            <person name="Wong G.K."/>
            <person name="Wu C.I."/>
            <person name="Wu G."/>
            <person name="Yamamoto D."/>
            <person name="Yang H.P."/>
            <person name="Yang S.P."/>
            <person name="Yorke J.A."/>
            <person name="Yoshida K."/>
            <person name="Zdobnov E."/>
            <person name="Zhang P."/>
            <person name="Zhang Y."/>
            <person name="Zimin A.V."/>
            <person name="Baldwin J."/>
            <person name="Abdouelleil A."/>
            <person name="Abdulkadir J."/>
            <person name="Abebe A."/>
            <person name="Abera B."/>
            <person name="Abreu J."/>
            <person name="Acer S.C."/>
            <person name="Aftuck L."/>
            <person name="Alexander A."/>
            <person name="An P."/>
            <person name="Anderson E."/>
            <person name="Anderson S."/>
            <person name="Arachi H."/>
            <person name="Azer M."/>
            <person name="Bachantsang P."/>
            <person name="Barry A."/>
            <person name="Bayul T."/>
            <person name="Berlin A."/>
            <person name="Bessette D."/>
            <person name="Bloom T."/>
            <person name="Blye J."/>
            <person name="Boguslavskiy L."/>
            <person name="Bonnet C."/>
            <person name="Boukhgalter B."/>
            <person name="Bourzgui I."/>
            <person name="Brown A."/>
            <person name="Cahill P."/>
            <person name="Channer S."/>
            <person name="Cheshatsang Y."/>
            <person name="Chuda L."/>
            <person name="Citroen M."/>
            <person name="Collymore A."/>
            <person name="Cooke P."/>
            <person name="Costello M."/>
            <person name="D'Aco K."/>
            <person name="Daza R."/>
            <person name="De Haan G."/>
            <person name="DeGray S."/>
            <person name="DeMaso C."/>
            <person name="Dhargay N."/>
            <person name="Dooley K."/>
            <person name="Dooley E."/>
            <person name="Doricent M."/>
            <person name="Dorje P."/>
            <person name="Dorjee K."/>
            <person name="Dupes A."/>
            <person name="Elong R."/>
            <person name="Falk J."/>
            <person name="Farina A."/>
            <person name="Faro S."/>
            <person name="Ferguson D."/>
            <person name="Fisher S."/>
            <person name="Foley C.D."/>
            <person name="Franke A."/>
            <person name="Friedrich D."/>
            <person name="Gadbois L."/>
            <person name="Gearin G."/>
            <person name="Gearin C.R."/>
            <person name="Giannoukos G."/>
            <person name="Goode T."/>
            <person name="Graham J."/>
            <person name="Grandbois E."/>
            <person name="Grewal S."/>
            <person name="Gyaltsen K."/>
            <person name="Hafez N."/>
            <person name="Hagos B."/>
            <person name="Hall J."/>
            <person name="Henson C."/>
            <person name="Hollinger A."/>
            <person name="Honan T."/>
            <person name="Huard M.D."/>
            <person name="Hughes L."/>
            <person name="Hurhula B."/>
            <person name="Husby M.E."/>
            <person name="Kamat A."/>
            <person name="Kanga B."/>
            <person name="Kashin S."/>
            <person name="Khazanovich D."/>
            <person name="Kisner P."/>
            <person name="Lance K."/>
            <person name="Lara M."/>
            <person name="Lee W."/>
            <person name="Lennon N."/>
            <person name="Letendre F."/>
            <person name="LeVine R."/>
            <person name="Lipovsky A."/>
            <person name="Liu X."/>
            <person name="Liu J."/>
            <person name="Liu S."/>
            <person name="Lokyitsang T."/>
            <person name="Lokyitsang Y."/>
            <person name="Lubonja R."/>
            <person name="Lui A."/>
            <person name="MacDonald P."/>
            <person name="Magnisalis V."/>
            <person name="Maru K."/>
            <person name="Matthews C."/>
            <person name="McCusker W."/>
            <person name="McDonough S."/>
            <person name="Mehta T."/>
            <person name="Meldrim J."/>
            <person name="Meneus L."/>
            <person name="Mihai O."/>
            <person name="Mihalev A."/>
            <person name="Mihova T."/>
            <person name="Mittelman R."/>
            <person name="Mlenga V."/>
            <person name="Montmayeur A."/>
            <person name="Mulrain L."/>
            <person name="Navidi A."/>
            <person name="Naylor J."/>
            <person name="Negash T."/>
            <person name="Nguyen T."/>
            <person name="Nguyen N."/>
            <person name="Nicol R."/>
            <person name="Norbu C."/>
            <person name="Norbu N."/>
            <person name="Novod N."/>
            <person name="O'Neill B."/>
            <person name="Osman S."/>
            <person name="Markiewicz E."/>
            <person name="Oyono O.L."/>
            <person name="Patti C."/>
            <person name="Phunkhang P."/>
            <person name="Pierre F."/>
            <person name="Priest M."/>
            <person name="Raghuraman S."/>
            <person name="Rege F."/>
            <person name="Reyes R."/>
            <person name="Rise C."/>
            <person name="Rogov P."/>
            <person name="Ross K."/>
            <person name="Ryan E."/>
            <person name="Settipalli S."/>
            <person name="Shea T."/>
            <person name="Sherpa N."/>
            <person name="Shi L."/>
            <person name="Shih D."/>
            <person name="Sparrow T."/>
            <person name="Spaulding J."/>
            <person name="Stalker J."/>
            <person name="Stange-Thomann N."/>
            <person name="Stavropoulos S."/>
            <person name="Stone C."/>
            <person name="Strader C."/>
            <person name="Tesfaye S."/>
            <person name="Thomson T."/>
            <person name="Thoulutsang Y."/>
            <person name="Thoulutsang D."/>
            <person name="Topham K."/>
            <person name="Topping I."/>
            <person name="Tsamla T."/>
            <person name="Vassiliev H."/>
            <person name="Vo A."/>
            <person name="Wangchuk T."/>
            <person name="Wangdi T."/>
            <person name="Weiand M."/>
            <person name="Wilkinson J."/>
            <person name="Wilson A."/>
            <person name="Yadav S."/>
            <person name="Young G."/>
            <person name="Yu Q."/>
            <person name="Zembek L."/>
            <person name="Zhong D."/>
            <person name="Zimmer A."/>
            <person name="Zwirko Z."/>
            <person name="Jaffe D.B."/>
            <person name="Alvarez P."/>
            <person name="Brockman W."/>
            <person name="Butler J."/>
            <person name="Chin C."/>
            <person name="Gnerre S."/>
            <person name="Grabherr M."/>
            <person name="Kleber M."/>
            <person name="Mauceli E."/>
            <person name="MacCallum I."/>
        </authorList>
    </citation>
    <scope>NUCLEOTIDE SEQUENCE [LARGE SCALE GENOMIC DNA]</scope>
    <source>
        <strain evidence="3">Tucson 14024-0371.13</strain>
    </source>
</reference>
<gene>
    <name evidence="2" type="primary">Dana\GF27357</name>
    <name evidence="2" type="ORF">GF27357</name>
</gene>
<dbReference type="EMBL" id="CH902620">
    <property type="protein sequence ID" value="KPU73204.1"/>
    <property type="molecule type" value="Genomic_DNA"/>
</dbReference>
<dbReference type="AlphaFoldDB" id="A0A0N8NZ33"/>
<sequence length="98" mass="11242">MLVVASLGIFGLVKQYVFFIHLYALMQSIYLVLEFLRFLECYGKRFSFKKYFHTVVPLLVIAFFQVIAVICAIILARAVERRKSSCSQAIDGAKELQV</sequence>
<dbReference type="InParanoid" id="A0A0N8NZ33"/>
<evidence type="ECO:0000313" key="2">
    <source>
        <dbReference type="EMBL" id="KPU73204.1"/>
    </source>
</evidence>
<evidence type="ECO:0000256" key="1">
    <source>
        <dbReference type="SAM" id="Phobius"/>
    </source>
</evidence>
<organism evidence="2 3">
    <name type="scientific">Drosophila ananassae</name>
    <name type="common">Fruit fly</name>
    <dbReference type="NCBI Taxonomy" id="7217"/>
    <lineage>
        <taxon>Eukaryota</taxon>
        <taxon>Metazoa</taxon>
        <taxon>Ecdysozoa</taxon>
        <taxon>Arthropoda</taxon>
        <taxon>Hexapoda</taxon>
        <taxon>Insecta</taxon>
        <taxon>Pterygota</taxon>
        <taxon>Neoptera</taxon>
        <taxon>Endopterygota</taxon>
        <taxon>Diptera</taxon>
        <taxon>Brachycera</taxon>
        <taxon>Muscomorpha</taxon>
        <taxon>Ephydroidea</taxon>
        <taxon>Drosophilidae</taxon>
        <taxon>Drosophila</taxon>
        <taxon>Sophophora</taxon>
    </lineage>
</organism>
<feature type="transmembrane region" description="Helical" evidence="1">
    <location>
        <begin position="51"/>
        <end position="76"/>
    </location>
</feature>
<keyword evidence="1" id="KW-0812">Transmembrane</keyword>
<protein>
    <submittedName>
        <fullName evidence="2">Uncharacterized protein</fullName>
    </submittedName>
</protein>
<keyword evidence="3" id="KW-1185">Reference proteome</keyword>
<keyword evidence="1" id="KW-0472">Membrane</keyword>
<feature type="transmembrane region" description="Helical" evidence="1">
    <location>
        <begin position="16"/>
        <end position="39"/>
    </location>
</feature>
<dbReference type="GeneID" id="26514766"/>
<evidence type="ECO:0000313" key="3">
    <source>
        <dbReference type="Proteomes" id="UP000007801"/>
    </source>
</evidence>
<name>A0A0N8NZ33_DROAN</name>
<keyword evidence="1" id="KW-1133">Transmembrane helix</keyword>
<accession>A0A0N8NZ33</accession>
<dbReference type="KEGG" id="dan:26514766"/>
<dbReference type="OrthoDB" id="10401564at2759"/>
<dbReference type="Proteomes" id="UP000007801">
    <property type="component" value="Unassembled WGS sequence"/>
</dbReference>